<comment type="caution">
    <text evidence="2">The sequence shown here is derived from an EMBL/GenBank/DDBJ whole genome shotgun (WGS) entry which is preliminary data.</text>
</comment>
<reference evidence="3" key="1">
    <citation type="submission" date="2016-03" db="EMBL/GenBank/DDBJ databases">
        <authorList>
            <person name="Heylen K."/>
            <person name="De Vos P."/>
            <person name="Vekeman B."/>
        </authorList>
    </citation>
    <scope>NUCLEOTIDE SEQUENCE [LARGE SCALE GENOMIC DNA]</scope>
    <source>
        <strain evidence="3">R-45371</strain>
    </source>
</reference>
<dbReference type="AlphaFoldDB" id="A0A177MJ52"/>
<evidence type="ECO:0000313" key="3">
    <source>
        <dbReference type="Proteomes" id="UP000077763"/>
    </source>
</evidence>
<evidence type="ECO:0000313" key="2">
    <source>
        <dbReference type="EMBL" id="OAI04940.1"/>
    </source>
</evidence>
<sequence>MSSKLNTGGYLLLFVILGAFIAYALSTMLPSDFGISIGIGGGAIFAILFIVWTESSIRHTDSSIKKSSPLPQSKLTLWGRIIFTFSLVFGIGIPAFALGYPYVYTHFFGKQASRTAIVSGEHFSISSRQCSKLEIADSPVAMGGRALCVSRDDLFKMSNGTSLTLKGQESVFGFNVEKILLSNPGPFDTQGVDIVLPDGTHRRHDEYKM</sequence>
<keyword evidence="1" id="KW-0472">Membrane</keyword>
<accession>A0A177MJ52</accession>
<dbReference type="RefSeq" id="WP_064036521.1">
    <property type="nucleotide sequence ID" value="NZ_LUUH01000047.1"/>
</dbReference>
<dbReference type="EMBL" id="LUUH01000047">
    <property type="protein sequence ID" value="OAI04940.1"/>
    <property type="molecule type" value="Genomic_DNA"/>
</dbReference>
<feature type="transmembrane region" description="Helical" evidence="1">
    <location>
        <begin position="35"/>
        <end position="57"/>
    </location>
</feature>
<dbReference type="Proteomes" id="UP000077763">
    <property type="component" value="Unassembled WGS sequence"/>
</dbReference>
<proteinExistence type="predicted"/>
<feature type="transmembrane region" description="Helical" evidence="1">
    <location>
        <begin position="7"/>
        <end position="29"/>
    </location>
</feature>
<name>A0A177MJ52_METMH</name>
<feature type="transmembrane region" description="Helical" evidence="1">
    <location>
        <begin position="77"/>
        <end position="103"/>
    </location>
</feature>
<evidence type="ECO:0000256" key="1">
    <source>
        <dbReference type="SAM" id="Phobius"/>
    </source>
</evidence>
<protein>
    <submittedName>
        <fullName evidence="2">Uncharacterized protein</fullName>
    </submittedName>
</protein>
<keyword evidence="1" id="KW-0812">Transmembrane</keyword>
<keyword evidence="1" id="KW-1133">Transmembrane helix</keyword>
<gene>
    <name evidence="2" type="ORF">A1353_12200</name>
</gene>
<organism evidence="2 3">
    <name type="scientific">Methylomonas methanica</name>
    <dbReference type="NCBI Taxonomy" id="421"/>
    <lineage>
        <taxon>Bacteria</taxon>
        <taxon>Pseudomonadati</taxon>
        <taxon>Pseudomonadota</taxon>
        <taxon>Gammaproteobacteria</taxon>
        <taxon>Methylococcales</taxon>
        <taxon>Methylococcaceae</taxon>
        <taxon>Methylomonas</taxon>
    </lineage>
</organism>